<dbReference type="AlphaFoldDB" id="N9YY38"/>
<dbReference type="GeneID" id="44663920"/>
<comment type="caution">
    <text evidence="1">The sequence shown here is derived from an EMBL/GenBank/DDBJ whole genome shotgun (WGS) entry which is preliminary data.</text>
</comment>
<dbReference type="RefSeq" id="WP_002570543.1">
    <property type="nucleotide sequence ID" value="NZ_KB851139.1"/>
</dbReference>
<gene>
    <name evidence="1" type="ORF">HMPREF1097_05072</name>
</gene>
<dbReference type="PATRIC" id="fig|997897.5.peg.5333"/>
<reference evidence="1 2" key="1">
    <citation type="submission" date="2013-01" db="EMBL/GenBank/DDBJ databases">
        <title>The Genome Sequence of Clostridium bolteae 90B8.</title>
        <authorList>
            <consortium name="The Broad Institute Genome Sequencing Platform"/>
            <person name="Earl A."/>
            <person name="Ward D."/>
            <person name="Feldgarden M."/>
            <person name="Gevers D."/>
            <person name="Courvalin P."/>
            <person name="Lambert T."/>
            <person name="Walker B."/>
            <person name="Young S.K."/>
            <person name="Zeng Q."/>
            <person name="Gargeya S."/>
            <person name="Fitzgerald M."/>
            <person name="Haas B."/>
            <person name="Abouelleil A."/>
            <person name="Alvarado L."/>
            <person name="Arachchi H.M."/>
            <person name="Berlin A.M."/>
            <person name="Chapman S.B."/>
            <person name="Dewar J."/>
            <person name="Goldberg J."/>
            <person name="Griggs A."/>
            <person name="Gujja S."/>
            <person name="Hansen M."/>
            <person name="Howarth C."/>
            <person name="Imamovic A."/>
            <person name="Larimer J."/>
            <person name="McCowan C."/>
            <person name="Murphy C."/>
            <person name="Neiman D."/>
            <person name="Pearson M."/>
            <person name="Priest M."/>
            <person name="Roberts A."/>
            <person name="Saif S."/>
            <person name="Shea T."/>
            <person name="Sisk P."/>
            <person name="Sykes S."/>
            <person name="Wortman J."/>
            <person name="Nusbaum C."/>
            <person name="Birren B."/>
        </authorList>
    </citation>
    <scope>NUCLEOTIDE SEQUENCE [LARGE SCALE GENOMIC DNA]</scope>
    <source>
        <strain evidence="1 2">90B8</strain>
    </source>
</reference>
<evidence type="ECO:0000313" key="2">
    <source>
        <dbReference type="Proteomes" id="UP000013041"/>
    </source>
</evidence>
<proteinExistence type="predicted"/>
<name>N9YY38_9FIRM</name>
<protein>
    <submittedName>
        <fullName evidence="1">Uncharacterized protein</fullName>
    </submittedName>
</protein>
<evidence type="ECO:0000313" key="1">
    <source>
        <dbReference type="EMBL" id="ENZ32370.1"/>
    </source>
</evidence>
<dbReference type="EMBL" id="AGYG01000032">
    <property type="protein sequence ID" value="ENZ32370.1"/>
    <property type="molecule type" value="Genomic_DNA"/>
</dbReference>
<organism evidence="1 2">
    <name type="scientific">Enterocloster bolteae 90B8</name>
    <dbReference type="NCBI Taxonomy" id="997897"/>
    <lineage>
        <taxon>Bacteria</taxon>
        <taxon>Bacillati</taxon>
        <taxon>Bacillota</taxon>
        <taxon>Clostridia</taxon>
        <taxon>Lachnospirales</taxon>
        <taxon>Lachnospiraceae</taxon>
        <taxon>Enterocloster</taxon>
    </lineage>
</organism>
<accession>N9YY38</accession>
<dbReference type="Proteomes" id="UP000013041">
    <property type="component" value="Unassembled WGS sequence"/>
</dbReference>
<dbReference type="HOGENOM" id="CLU_3151252_0_0_9"/>
<sequence>MRSEQEVQETIMDWFSECENDEEIIEMESMISDLTAQERENRIYDLRNLGFSC</sequence>